<dbReference type="CDD" id="cd02570">
    <property type="entry name" value="PseudoU_synth_EcTruA"/>
    <property type="match status" value="1"/>
</dbReference>
<keyword evidence="8" id="KW-1185">Reference proteome</keyword>
<dbReference type="HAMAP" id="MF_00171">
    <property type="entry name" value="TruA"/>
    <property type="match status" value="1"/>
</dbReference>
<sequence>MDTVRARLDLAYDGTFFHGWAAQPGLRTVEGELVRALSLIARQEVAVTVAGRTDAGVHADHQVAHVDLPAQVWDSLPGRSSRTPEDALVDRLASLLTRAHGDFMKAHGLVSPRGYCDVALLSSHRVPETFDARFSAVGRHYVYRLLDQRADSDPFSGRRIWTVPARQTLNLEAMAEAASSVIGEHDFLSFCKPREGATTIRTLRQLDVVAAGETSPILVRVHADAFCHSMVRSLVGALIDVGTGRRSPAWMRHLLDERSREAAAPLAPAHGLTLAHVDYPPADQWAQRAQQTRAVRSLGCC</sequence>
<evidence type="ECO:0000259" key="6">
    <source>
        <dbReference type="Pfam" id="PF01416"/>
    </source>
</evidence>
<dbReference type="PANTHER" id="PTHR11142:SF0">
    <property type="entry name" value="TRNA PSEUDOURIDINE SYNTHASE-LIKE 1"/>
    <property type="match status" value="1"/>
</dbReference>
<comment type="subunit">
    <text evidence="4">Homodimer.</text>
</comment>
<dbReference type="NCBIfam" id="TIGR00071">
    <property type="entry name" value="hisT_truA"/>
    <property type="match status" value="1"/>
</dbReference>
<evidence type="ECO:0000256" key="5">
    <source>
        <dbReference type="RuleBase" id="RU003792"/>
    </source>
</evidence>
<comment type="function">
    <text evidence="4">Formation of pseudouridine at positions 38, 39 and 40 in the anticodon stem and loop of transfer RNAs.</text>
</comment>
<keyword evidence="3 4" id="KW-0413">Isomerase</keyword>
<dbReference type="InterPro" id="IPR020097">
    <property type="entry name" value="PsdUridine_synth_TruA_a/b_dom"/>
</dbReference>
<dbReference type="Gene3D" id="3.30.70.580">
    <property type="entry name" value="Pseudouridine synthase I, catalytic domain, N-terminal subdomain"/>
    <property type="match status" value="1"/>
</dbReference>
<dbReference type="PIRSF" id="PIRSF001430">
    <property type="entry name" value="tRNA_psdUrid_synth"/>
    <property type="match status" value="1"/>
</dbReference>
<dbReference type="InterPro" id="IPR020103">
    <property type="entry name" value="PsdUridine_synth_cat_dom_sf"/>
</dbReference>
<evidence type="ECO:0000256" key="1">
    <source>
        <dbReference type="ARBA" id="ARBA00009375"/>
    </source>
</evidence>
<proteinExistence type="inferred from homology"/>
<protein>
    <recommendedName>
        <fullName evidence="4">tRNA pseudouridine synthase A</fullName>
        <ecNumber evidence="4">5.4.99.12</ecNumber>
    </recommendedName>
    <alternativeName>
        <fullName evidence="4">tRNA pseudouridine(38-40) synthase</fullName>
    </alternativeName>
    <alternativeName>
        <fullName evidence="4">tRNA pseudouridylate synthase I</fullName>
    </alternativeName>
    <alternativeName>
        <fullName evidence="4">tRNA-uridine isomerase I</fullName>
    </alternativeName>
</protein>
<reference evidence="7 8" key="1">
    <citation type="submission" date="2016-10" db="EMBL/GenBank/DDBJ databases">
        <authorList>
            <person name="Varghese N."/>
            <person name="Submissions S."/>
        </authorList>
    </citation>
    <scope>NUCLEOTIDE SEQUENCE [LARGE SCALE GENOMIC DNA]</scope>
    <source>
        <strain evidence="7 8">DSM 9169</strain>
    </source>
</reference>
<comment type="catalytic activity">
    <reaction evidence="4 5">
        <text>uridine(38/39/40) in tRNA = pseudouridine(38/39/40) in tRNA</text>
        <dbReference type="Rhea" id="RHEA:22376"/>
        <dbReference type="Rhea" id="RHEA-COMP:10085"/>
        <dbReference type="Rhea" id="RHEA-COMP:10087"/>
        <dbReference type="ChEBI" id="CHEBI:65314"/>
        <dbReference type="ChEBI" id="CHEBI:65315"/>
        <dbReference type="EC" id="5.4.99.12"/>
    </reaction>
</comment>
<evidence type="ECO:0000256" key="2">
    <source>
        <dbReference type="ARBA" id="ARBA00022694"/>
    </source>
</evidence>
<comment type="similarity">
    <text evidence="1 4 5">Belongs to the tRNA pseudouridine synthase TruA family.</text>
</comment>
<feature type="binding site" evidence="4">
    <location>
        <position position="141"/>
    </location>
    <ligand>
        <name>substrate</name>
    </ligand>
</feature>
<evidence type="ECO:0000256" key="4">
    <source>
        <dbReference type="HAMAP-Rule" id="MF_00171"/>
    </source>
</evidence>
<comment type="caution">
    <text evidence="4">Lacks conserved residue(s) required for the propagation of feature annotation.</text>
</comment>
<evidence type="ECO:0000313" key="8">
    <source>
        <dbReference type="Proteomes" id="UP000198976"/>
    </source>
</evidence>
<dbReference type="Proteomes" id="UP000198976">
    <property type="component" value="Chromosome I"/>
</dbReference>
<feature type="domain" description="Pseudouridine synthase I TruA alpha/beta" evidence="6">
    <location>
        <begin position="177"/>
        <end position="280"/>
    </location>
</feature>
<accession>A0ABY0V9V2</accession>
<dbReference type="EMBL" id="LT629792">
    <property type="protein sequence ID" value="SDU00870.1"/>
    <property type="molecule type" value="Genomic_DNA"/>
</dbReference>
<organism evidence="7 8">
    <name type="scientific">Schaalia radingae</name>
    <dbReference type="NCBI Taxonomy" id="131110"/>
    <lineage>
        <taxon>Bacteria</taxon>
        <taxon>Bacillati</taxon>
        <taxon>Actinomycetota</taxon>
        <taxon>Actinomycetes</taxon>
        <taxon>Actinomycetales</taxon>
        <taxon>Actinomycetaceae</taxon>
        <taxon>Schaalia</taxon>
    </lineage>
</organism>
<keyword evidence="2 4" id="KW-0819">tRNA processing</keyword>
<evidence type="ECO:0000313" key="7">
    <source>
        <dbReference type="EMBL" id="SDU00870.1"/>
    </source>
</evidence>
<dbReference type="InterPro" id="IPR020094">
    <property type="entry name" value="TruA/RsuA/RluB/E/F_N"/>
</dbReference>
<dbReference type="InterPro" id="IPR020095">
    <property type="entry name" value="PsdUridine_synth_TruA_C"/>
</dbReference>
<dbReference type="InterPro" id="IPR001406">
    <property type="entry name" value="PsdUridine_synth_TruA"/>
</dbReference>
<name>A0ABY0V9V2_9ACTO</name>
<dbReference type="SUPFAM" id="SSF55120">
    <property type="entry name" value="Pseudouridine synthase"/>
    <property type="match status" value="1"/>
</dbReference>
<feature type="active site" description="Nucleophile" evidence="4">
    <location>
        <position position="54"/>
    </location>
</feature>
<dbReference type="Pfam" id="PF01416">
    <property type="entry name" value="PseudoU_synth_1"/>
    <property type="match status" value="1"/>
</dbReference>
<dbReference type="PANTHER" id="PTHR11142">
    <property type="entry name" value="PSEUDOURIDYLATE SYNTHASE"/>
    <property type="match status" value="1"/>
</dbReference>
<dbReference type="EC" id="5.4.99.12" evidence="4"/>
<gene>
    <name evidence="4" type="primary">truA</name>
    <name evidence="7" type="ORF">SAMN04489714_1589</name>
</gene>
<dbReference type="RefSeq" id="WP_092648781.1">
    <property type="nucleotide sequence ID" value="NZ_LT629792.1"/>
</dbReference>
<dbReference type="Gene3D" id="3.30.70.660">
    <property type="entry name" value="Pseudouridine synthase I, catalytic domain, C-terminal subdomain"/>
    <property type="match status" value="1"/>
</dbReference>
<evidence type="ECO:0000256" key="3">
    <source>
        <dbReference type="ARBA" id="ARBA00023235"/>
    </source>
</evidence>